<evidence type="ECO:0000256" key="18">
    <source>
        <dbReference type="RuleBase" id="RU362060"/>
    </source>
</evidence>
<dbReference type="EC" id="1.11.1.7" evidence="3 18"/>
<dbReference type="InterPro" id="IPR033905">
    <property type="entry name" value="Secretory_peroxidase"/>
</dbReference>
<keyword evidence="5 18" id="KW-0575">Peroxidase</keyword>
<dbReference type="EMBL" id="JBFOLJ010000009">
    <property type="protein sequence ID" value="KAL2507148.1"/>
    <property type="molecule type" value="Genomic_DNA"/>
</dbReference>
<feature type="domain" description="Plant heme peroxidase family profile" evidence="19">
    <location>
        <begin position="38"/>
        <end position="341"/>
    </location>
</feature>
<feature type="binding site" evidence="16">
    <location>
        <position position="87"/>
    </location>
    <ligand>
        <name>Ca(2+)</name>
        <dbReference type="ChEBI" id="CHEBI:29108"/>
        <label>1</label>
    </ligand>
</feature>
<keyword evidence="8 18" id="KW-0732">Signal</keyword>
<evidence type="ECO:0000256" key="2">
    <source>
        <dbReference type="ARBA" id="ARBA00002322"/>
    </source>
</evidence>
<keyword evidence="10 18" id="KW-0560">Oxidoreductase</keyword>
<dbReference type="FunFam" id="1.10.420.10:FF:000007">
    <property type="entry name" value="Peroxidase"/>
    <property type="match status" value="1"/>
</dbReference>
<keyword evidence="14 18" id="KW-0376">Hydrogen peroxide</keyword>
<evidence type="ECO:0000256" key="5">
    <source>
        <dbReference type="ARBA" id="ARBA00022559"/>
    </source>
</evidence>
<keyword evidence="13" id="KW-0325">Glycoprotein</keyword>
<comment type="cofactor">
    <cofactor evidence="16 18">
        <name>heme b</name>
        <dbReference type="ChEBI" id="CHEBI:60344"/>
    </cofactor>
    <text evidence="16 18">Binds 1 heme b (iron(II)-protoporphyrin IX) group per subunit.</text>
</comment>
<dbReference type="GO" id="GO:0140825">
    <property type="term" value="F:lactoperoxidase activity"/>
    <property type="evidence" value="ECO:0007669"/>
    <property type="project" value="UniProtKB-EC"/>
</dbReference>
<evidence type="ECO:0000256" key="14">
    <source>
        <dbReference type="ARBA" id="ARBA00023324"/>
    </source>
</evidence>
<evidence type="ECO:0000256" key="6">
    <source>
        <dbReference type="ARBA" id="ARBA00022617"/>
    </source>
</evidence>
<feature type="disulfide bond" evidence="17">
    <location>
        <begin position="50"/>
        <end position="126"/>
    </location>
</feature>
<keyword evidence="6 18" id="KW-0349">Heme</keyword>
<evidence type="ECO:0000256" key="12">
    <source>
        <dbReference type="ARBA" id="ARBA00023157"/>
    </source>
</evidence>
<organism evidence="20 21">
    <name type="scientific">Forsythia ovata</name>
    <dbReference type="NCBI Taxonomy" id="205694"/>
    <lineage>
        <taxon>Eukaryota</taxon>
        <taxon>Viridiplantae</taxon>
        <taxon>Streptophyta</taxon>
        <taxon>Embryophyta</taxon>
        <taxon>Tracheophyta</taxon>
        <taxon>Spermatophyta</taxon>
        <taxon>Magnoliopsida</taxon>
        <taxon>eudicotyledons</taxon>
        <taxon>Gunneridae</taxon>
        <taxon>Pentapetalae</taxon>
        <taxon>asterids</taxon>
        <taxon>lamiids</taxon>
        <taxon>Lamiales</taxon>
        <taxon>Oleaceae</taxon>
        <taxon>Forsythieae</taxon>
        <taxon>Forsythia</taxon>
    </lineage>
</organism>
<evidence type="ECO:0000256" key="15">
    <source>
        <dbReference type="PIRSR" id="PIRSR600823-2"/>
    </source>
</evidence>
<feature type="binding site" evidence="16">
    <location>
        <position position="91"/>
    </location>
    <ligand>
        <name>Ca(2+)</name>
        <dbReference type="ChEBI" id="CHEBI:29108"/>
        <label>1</label>
    </ligand>
</feature>
<dbReference type="GO" id="GO:0005576">
    <property type="term" value="C:extracellular region"/>
    <property type="evidence" value="ECO:0007669"/>
    <property type="project" value="UniProtKB-SubCell"/>
</dbReference>
<dbReference type="AlphaFoldDB" id="A0ABD1T378"/>
<evidence type="ECO:0000256" key="7">
    <source>
        <dbReference type="ARBA" id="ARBA00022723"/>
    </source>
</evidence>
<keyword evidence="4 18" id="KW-0964">Secreted</keyword>
<dbReference type="GO" id="GO:0042744">
    <property type="term" value="P:hydrogen peroxide catabolic process"/>
    <property type="evidence" value="ECO:0007669"/>
    <property type="project" value="UniProtKB-KW"/>
</dbReference>
<keyword evidence="9 16" id="KW-0106">Calcium</keyword>
<keyword evidence="11 16" id="KW-0408">Iron</keyword>
<proteinExistence type="inferred from homology"/>
<dbReference type="Pfam" id="PF00141">
    <property type="entry name" value="peroxidase"/>
    <property type="match status" value="1"/>
</dbReference>
<evidence type="ECO:0000256" key="3">
    <source>
        <dbReference type="ARBA" id="ARBA00012313"/>
    </source>
</evidence>
<reference evidence="21" key="1">
    <citation type="submission" date="2024-07" db="EMBL/GenBank/DDBJ databases">
        <title>Two chromosome-level genome assemblies of Korean endemic species Abeliophyllum distichum and Forsythia ovata (Oleaceae).</title>
        <authorList>
            <person name="Jang H."/>
        </authorList>
    </citation>
    <scope>NUCLEOTIDE SEQUENCE [LARGE SCALE GENOMIC DNA]</scope>
</reference>
<dbReference type="InterPro" id="IPR002016">
    <property type="entry name" value="Haem_peroxidase"/>
</dbReference>
<dbReference type="SUPFAM" id="SSF48113">
    <property type="entry name" value="Heme-dependent peroxidases"/>
    <property type="match status" value="1"/>
</dbReference>
<comment type="caution">
    <text evidence="20">The sequence shown here is derived from an EMBL/GenBank/DDBJ whole genome shotgun (WGS) entry which is preliminary data.</text>
</comment>
<evidence type="ECO:0000256" key="13">
    <source>
        <dbReference type="ARBA" id="ARBA00023180"/>
    </source>
</evidence>
<sequence>MEREGYLNIFSLVVIVGVVSLHMSRTEAAIGLPPDGKSLRRQYYKKLNICVNVEAYVKHQVKVYWSKDHSLTAKLVKLLYADCMVNGCDASILLDGPQTEKNAPQNAGLGAFIIIDKIKTVLEDRCGPGVVSCADILNLAARDALHLAGAPSYPVLLGRKDGLESKAAWVDLPSPSISWEAGLAYFQSKGLDVQDFATLLGAHTMGRTHCNYIWDRLYNFNNTGKPDPTMDKSLLDKLRQQCPKTVKKSQEQNQTVFLTPKYGPSYKFTNAYYTNVISHQAVLGVDQQILFNYDTNQLVLEYAGSFEQFRKEISLSMSRMGALKVLTGNKGEIRRNCHFTNKNNPYIK</sequence>
<evidence type="ECO:0000256" key="11">
    <source>
        <dbReference type="ARBA" id="ARBA00023004"/>
    </source>
</evidence>
<evidence type="ECO:0000313" key="20">
    <source>
        <dbReference type="EMBL" id="KAL2507148.1"/>
    </source>
</evidence>
<evidence type="ECO:0000256" key="9">
    <source>
        <dbReference type="ARBA" id="ARBA00022837"/>
    </source>
</evidence>
<feature type="chain" id="PRO_5044530139" description="Peroxidase" evidence="18">
    <location>
        <begin position="29"/>
        <end position="348"/>
    </location>
</feature>
<name>A0ABD1T378_9LAMI</name>
<gene>
    <name evidence="20" type="ORF">Fot_30795</name>
</gene>
<evidence type="ECO:0000313" key="21">
    <source>
        <dbReference type="Proteomes" id="UP001604277"/>
    </source>
</evidence>
<evidence type="ECO:0000259" key="19">
    <source>
        <dbReference type="PROSITE" id="PS50873"/>
    </source>
</evidence>
<comment type="catalytic activity">
    <reaction evidence="1 18">
        <text>2 a phenolic donor + H2O2 = 2 a phenolic radical donor + 2 H2O</text>
        <dbReference type="Rhea" id="RHEA:56136"/>
        <dbReference type="ChEBI" id="CHEBI:15377"/>
        <dbReference type="ChEBI" id="CHEBI:16240"/>
        <dbReference type="ChEBI" id="CHEBI:139520"/>
        <dbReference type="ChEBI" id="CHEBI:139521"/>
        <dbReference type="EC" id="1.11.1.7"/>
    </reaction>
</comment>
<feature type="binding site" evidence="16">
    <location>
        <position position="204"/>
    </location>
    <ligand>
        <name>Ca(2+)</name>
        <dbReference type="ChEBI" id="CHEBI:29108"/>
        <label>2</label>
    </ligand>
</feature>
<feature type="disulfide bond" evidence="17">
    <location>
        <begin position="210"/>
        <end position="242"/>
    </location>
</feature>
<evidence type="ECO:0000256" key="8">
    <source>
        <dbReference type="ARBA" id="ARBA00022729"/>
    </source>
</evidence>
<protein>
    <recommendedName>
        <fullName evidence="3 18">Peroxidase</fullName>
        <ecNumber evidence="3 18">1.11.1.7</ecNumber>
    </recommendedName>
</protein>
<feature type="binding site" evidence="16">
    <location>
        <position position="82"/>
    </location>
    <ligand>
        <name>Ca(2+)</name>
        <dbReference type="ChEBI" id="CHEBI:29108"/>
        <label>1</label>
    </ligand>
</feature>
<accession>A0ABD1T378</accession>
<feature type="disulfide bond" evidence="17">
    <location>
        <begin position="133"/>
        <end position="337"/>
    </location>
</feature>
<dbReference type="InterPro" id="IPR010255">
    <property type="entry name" value="Haem_peroxidase_sf"/>
</dbReference>
<feature type="binding site" evidence="16">
    <location>
        <position position="89"/>
    </location>
    <ligand>
        <name>Ca(2+)</name>
        <dbReference type="ChEBI" id="CHEBI:29108"/>
        <label>1</label>
    </ligand>
</feature>
<feature type="binding site" evidence="15">
    <location>
        <position position="173"/>
    </location>
    <ligand>
        <name>substrate</name>
    </ligand>
</feature>
<evidence type="ECO:0000256" key="17">
    <source>
        <dbReference type="PIRSR" id="PIRSR600823-5"/>
    </source>
</evidence>
<dbReference type="PANTHER" id="PTHR31517">
    <property type="match status" value="1"/>
</dbReference>
<dbReference type="PRINTS" id="PR00458">
    <property type="entry name" value="PEROXIDASE"/>
</dbReference>
<dbReference type="GO" id="GO:0006979">
    <property type="term" value="P:response to oxidative stress"/>
    <property type="evidence" value="ECO:0007669"/>
    <property type="project" value="UniProtKB-UniRule"/>
</dbReference>
<evidence type="ECO:0000256" key="16">
    <source>
        <dbReference type="PIRSR" id="PIRSR600823-3"/>
    </source>
</evidence>
<dbReference type="Gene3D" id="1.10.520.10">
    <property type="match status" value="1"/>
</dbReference>
<dbReference type="PROSITE" id="PS50873">
    <property type="entry name" value="PEROXIDASE_4"/>
    <property type="match status" value="1"/>
</dbReference>
<evidence type="ECO:0000256" key="4">
    <source>
        <dbReference type="ARBA" id="ARBA00022525"/>
    </source>
</evidence>
<comment type="subcellular location">
    <subcellularLocation>
        <location evidence="18">Secreted</location>
    </subcellularLocation>
</comment>
<dbReference type="GO" id="GO:0020037">
    <property type="term" value="F:heme binding"/>
    <property type="evidence" value="ECO:0007669"/>
    <property type="project" value="UniProtKB-UniRule"/>
</dbReference>
<keyword evidence="21" id="KW-1185">Reference proteome</keyword>
<dbReference type="GO" id="GO:0046872">
    <property type="term" value="F:metal ion binding"/>
    <property type="evidence" value="ECO:0007669"/>
    <property type="project" value="UniProtKB-UniRule"/>
</dbReference>
<feature type="binding site" evidence="16">
    <location>
        <position position="85"/>
    </location>
    <ligand>
        <name>Ca(2+)</name>
        <dbReference type="ChEBI" id="CHEBI:29108"/>
        <label>1</label>
    </ligand>
</feature>
<feature type="disulfide bond" evidence="17">
    <location>
        <begin position="83"/>
        <end position="88"/>
    </location>
</feature>
<feature type="signal peptide" evidence="18">
    <location>
        <begin position="1"/>
        <end position="28"/>
    </location>
</feature>
<evidence type="ECO:0000256" key="1">
    <source>
        <dbReference type="ARBA" id="ARBA00000189"/>
    </source>
</evidence>
<dbReference type="Gene3D" id="1.10.420.10">
    <property type="entry name" value="Peroxidase, domain 2"/>
    <property type="match status" value="1"/>
</dbReference>
<comment type="cofactor">
    <cofactor evidence="16 18">
        <name>Ca(2+)</name>
        <dbReference type="ChEBI" id="CHEBI:29108"/>
    </cofactor>
    <text evidence="16 18">Binds 2 calcium ions per subunit.</text>
</comment>
<dbReference type="InterPro" id="IPR000823">
    <property type="entry name" value="Peroxidase_pln"/>
</dbReference>
<dbReference type="CDD" id="cd00693">
    <property type="entry name" value="secretory_peroxidase"/>
    <property type="match status" value="1"/>
</dbReference>
<comment type="similarity">
    <text evidence="18">Belongs to the peroxidase family. Classical plant (class III) peroxidase subfamily.</text>
</comment>
<feature type="binding site" description="axial binding residue" evidence="16">
    <location>
        <position position="203"/>
    </location>
    <ligand>
        <name>heme b</name>
        <dbReference type="ChEBI" id="CHEBI:60344"/>
    </ligand>
    <ligandPart>
        <name>Fe</name>
        <dbReference type="ChEBI" id="CHEBI:18248"/>
    </ligandPart>
</feature>
<dbReference type="PRINTS" id="PR00461">
    <property type="entry name" value="PLPEROXIDASE"/>
</dbReference>
<keyword evidence="12 17" id="KW-1015">Disulfide bond</keyword>
<dbReference type="PANTHER" id="PTHR31517:SF59">
    <property type="entry name" value="PEROXIDASE"/>
    <property type="match status" value="1"/>
</dbReference>
<dbReference type="Proteomes" id="UP001604277">
    <property type="component" value="Unassembled WGS sequence"/>
</dbReference>
<evidence type="ECO:0000256" key="10">
    <source>
        <dbReference type="ARBA" id="ARBA00023002"/>
    </source>
</evidence>
<feature type="binding site" evidence="16">
    <location>
        <position position="100"/>
    </location>
    <ligand>
        <name>Ca(2+)</name>
        <dbReference type="ChEBI" id="CHEBI:29108"/>
        <label>1</label>
    </ligand>
</feature>
<comment type="function">
    <text evidence="2">Removal of H(2)O(2), oxidation of toxic reductants, biosynthesis and degradation of lignin, suberization, auxin catabolism, response to environmental stresses such as wounding, pathogen attack and oxidative stress. These functions might be dependent on each isozyme/isoform in each plant tissue.</text>
</comment>
<keyword evidence="7 16" id="KW-0479">Metal-binding</keyword>